<protein>
    <submittedName>
        <fullName evidence="1">Hypothetical_protein</fullName>
    </submittedName>
</protein>
<proteinExistence type="predicted"/>
<dbReference type="EMBL" id="CAXDID020000001">
    <property type="protein sequence ID" value="CAL5970290.1"/>
    <property type="molecule type" value="Genomic_DNA"/>
</dbReference>
<organism evidence="1 2">
    <name type="scientific">Hexamita inflata</name>
    <dbReference type="NCBI Taxonomy" id="28002"/>
    <lineage>
        <taxon>Eukaryota</taxon>
        <taxon>Metamonada</taxon>
        <taxon>Diplomonadida</taxon>
        <taxon>Hexamitidae</taxon>
        <taxon>Hexamitinae</taxon>
        <taxon>Hexamita</taxon>
    </lineage>
</organism>
<name>A0ABP1GDS6_9EUKA</name>
<sequence length="157" mass="17659">MNVIILVIKNTKNTQAAARKSFPLVLGQFSLTNSNVIDETNAGGHIHAAILYIIGAANISIADADVSQPRIYRSGNTQDLLLQQIYLEAELPAYILHYLALKGNSLTRGLDMKLPPCKRVPNIMRFSPVFWPQTLQILQYFWIHFAYKGVENGYQQL</sequence>
<reference evidence="1 2" key="1">
    <citation type="submission" date="2024-07" db="EMBL/GenBank/DDBJ databases">
        <authorList>
            <person name="Akdeniz Z."/>
        </authorList>
    </citation>
    <scope>NUCLEOTIDE SEQUENCE [LARGE SCALE GENOMIC DNA]</scope>
</reference>
<evidence type="ECO:0000313" key="2">
    <source>
        <dbReference type="Proteomes" id="UP001642409"/>
    </source>
</evidence>
<accession>A0ABP1GDS6</accession>
<keyword evidence="2" id="KW-1185">Reference proteome</keyword>
<gene>
    <name evidence="1" type="ORF">HINF_LOCUS230</name>
</gene>
<evidence type="ECO:0000313" key="1">
    <source>
        <dbReference type="EMBL" id="CAL5970290.1"/>
    </source>
</evidence>
<comment type="caution">
    <text evidence="1">The sequence shown here is derived from an EMBL/GenBank/DDBJ whole genome shotgun (WGS) entry which is preliminary data.</text>
</comment>
<dbReference type="Proteomes" id="UP001642409">
    <property type="component" value="Unassembled WGS sequence"/>
</dbReference>